<sequence>MEEEIKMIEKNNTWELVDYPHGKDIIGVKWVYKTKLNPDGTIQKHKARLIAKGYSQQPRVDYNETFAPVARLDTIRALIALAAQKGWNIYQLDVKSAFLNGVLEEEIYVEQPPGFVMKGHEGKVLRLKKASYGLKQAPRTWYSKIDQYFTDHGFMRSKSEPTLYIKTQGQHTLLLSYM</sequence>
<feature type="domain" description="Reverse transcriptase Ty1/copia-type" evidence="1">
    <location>
        <begin position="11"/>
        <end position="175"/>
    </location>
</feature>
<proteinExistence type="predicted"/>
<dbReference type="STRING" id="3821.A0A151TPM8"/>
<dbReference type="InterPro" id="IPR013103">
    <property type="entry name" value="RVT_2"/>
</dbReference>
<keyword evidence="3" id="KW-1185">Reference proteome</keyword>
<dbReference type="OMA" id="PRTWYSK"/>
<dbReference type="EMBL" id="CM003606">
    <property type="protein sequence ID" value="KYP69003.1"/>
    <property type="molecule type" value="Genomic_DNA"/>
</dbReference>
<reference evidence="2 3" key="1">
    <citation type="journal article" date="2012" name="Nat. Biotechnol.">
        <title>Draft genome sequence of pigeonpea (Cajanus cajan), an orphan legume crop of resource-poor farmers.</title>
        <authorList>
            <person name="Varshney R.K."/>
            <person name="Chen W."/>
            <person name="Li Y."/>
            <person name="Bharti A.K."/>
            <person name="Saxena R.K."/>
            <person name="Schlueter J.A."/>
            <person name="Donoghue M.T."/>
            <person name="Azam S."/>
            <person name="Fan G."/>
            <person name="Whaley A.M."/>
            <person name="Farmer A.D."/>
            <person name="Sheridan J."/>
            <person name="Iwata A."/>
            <person name="Tuteja R."/>
            <person name="Penmetsa R.V."/>
            <person name="Wu W."/>
            <person name="Upadhyaya H.D."/>
            <person name="Yang S.P."/>
            <person name="Shah T."/>
            <person name="Saxena K.B."/>
            <person name="Michael T."/>
            <person name="McCombie W.R."/>
            <person name="Yang B."/>
            <person name="Zhang G."/>
            <person name="Yang H."/>
            <person name="Wang J."/>
            <person name="Spillane C."/>
            <person name="Cook D.R."/>
            <person name="May G.D."/>
            <person name="Xu X."/>
            <person name="Jackson S.A."/>
        </authorList>
    </citation>
    <scope>NUCLEOTIDE SEQUENCE [LARGE SCALE GENOMIC DNA]</scope>
    <source>
        <strain evidence="3">cv. Asha</strain>
    </source>
</reference>
<dbReference type="Pfam" id="PF07727">
    <property type="entry name" value="RVT_2"/>
    <property type="match status" value="1"/>
</dbReference>
<protein>
    <submittedName>
        <fullName evidence="2">Retrovirus-related Pol polyprotein from transposon TNT 1-94</fullName>
    </submittedName>
</protein>
<dbReference type="SUPFAM" id="SSF56672">
    <property type="entry name" value="DNA/RNA polymerases"/>
    <property type="match status" value="1"/>
</dbReference>
<evidence type="ECO:0000313" key="2">
    <source>
        <dbReference type="EMBL" id="KYP69003.1"/>
    </source>
</evidence>
<gene>
    <name evidence="2" type="ORF">KK1_022653</name>
</gene>
<name>A0A151TPM8_CAJCA</name>
<accession>A0A151TPM8</accession>
<dbReference type="Gramene" id="C.cajan_22001.t">
    <property type="protein sequence ID" value="C.cajan_22001.t.cds1"/>
    <property type="gene ID" value="C.cajan_22001"/>
</dbReference>
<evidence type="ECO:0000313" key="3">
    <source>
        <dbReference type="Proteomes" id="UP000075243"/>
    </source>
</evidence>
<dbReference type="Proteomes" id="UP000075243">
    <property type="component" value="Chromosome 4"/>
</dbReference>
<organism evidence="2 3">
    <name type="scientific">Cajanus cajan</name>
    <name type="common">Pigeon pea</name>
    <name type="synonym">Cajanus indicus</name>
    <dbReference type="NCBI Taxonomy" id="3821"/>
    <lineage>
        <taxon>Eukaryota</taxon>
        <taxon>Viridiplantae</taxon>
        <taxon>Streptophyta</taxon>
        <taxon>Embryophyta</taxon>
        <taxon>Tracheophyta</taxon>
        <taxon>Spermatophyta</taxon>
        <taxon>Magnoliopsida</taxon>
        <taxon>eudicotyledons</taxon>
        <taxon>Gunneridae</taxon>
        <taxon>Pentapetalae</taxon>
        <taxon>rosids</taxon>
        <taxon>fabids</taxon>
        <taxon>Fabales</taxon>
        <taxon>Fabaceae</taxon>
        <taxon>Papilionoideae</taxon>
        <taxon>50 kb inversion clade</taxon>
        <taxon>NPAAA clade</taxon>
        <taxon>indigoferoid/millettioid clade</taxon>
        <taxon>Phaseoleae</taxon>
        <taxon>Cajanus</taxon>
    </lineage>
</organism>
<dbReference type="InterPro" id="IPR043502">
    <property type="entry name" value="DNA/RNA_pol_sf"/>
</dbReference>
<evidence type="ECO:0000259" key="1">
    <source>
        <dbReference type="Pfam" id="PF07727"/>
    </source>
</evidence>
<dbReference type="AlphaFoldDB" id="A0A151TPM8"/>